<dbReference type="InterPro" id="IPR006052">
    <property type="entry name" value="TNF_dom"/>
</dbReference>
<feature type="domain" description="THD" evidence="2">
    <location>
        <begin position="70"/>
        <end position="210"/>
    </location>
</feature>
<protein>
    <recommendedName>
        <fullName evidence="2">THD domain-containing protein</fullName>
    </recommendedName>
</protein>
<evidence type="ECO:0000313" key="3">
    <source>
        <dbReference type="EMBL" id="WAR27696.1"/>
    </source>
</evidence>
<proteinExistence type="inferred from homology"/>
<reference evidence="3" key="1">
    <citation type="submission" date="2022-11" db="EMBL/GenBank/DDBJ databases">
        <title>Centuries of genome instability and evolution in soft-shell clam transmissible cancer (bioRxiv).</title>
        <authorList>
            <person name="Hart S.F.M."/>
            <person name="Yonemitsu M.A."/>
            <person name="Giersch R.M."/>
            <person name="Beal B.F."/>
            <person name="Arriagada G."/>
            <person name="Davis B.W."/>
            <person name="Ostrander E.A."/>
            <person name="Goff S.P."/>
            <person name="Metzger M.J."/>
        </authorList>
    </citation>
    <scope>NUCLEOTIDE SEQUENCE</scope>
    <source>
        <strain evidence="3">MELC-2E11</strain>
        <tissue evidence="3">Siphon/mantle</tissue>
    </source>
</reference>
<accession>A0ABY7G3T2</accession>
<evidence type="ECO:0000259" key="2">
    <source>
        <dbReference type="PROSITE" id="PS50049"/>
    </source>
</evidence>
<evidence type="ECO:0000256" key="1">
    <source>
        <dbReference type="ARBA" id="ARBA00008670"/>
    </source>
</evidence>
<name>A0ABY7G3T2_MYAAR</name>
<gene>
    <name evidence="3" type="ORF">MAR_013400</name>
</gene>
<sequence length="210" mass="23284">MKLDTEEVKCITRVANGDDGERVSCKGVESVLKTEIEEEIKKRARNGLRTESSLIEILGHDKCLKTREISSILLDGISTSSGIVHWLSLVNSDQKGYLSCNDGIVHIAETGLYYLAFQIVVTNHGNVTRSFEPESKNPKIEHKIVHRSANGAKTTVLRNVRHGGCQARTKTISTGGVFEFKEGESVHLHTSSMQSISSDNSHHSFMMYKI</sequence>
<comment type="similarity">
    <text evidence="1">Belongs to the tumor necrosis factor family.</text>
</comment>
<dbReference type="InterPro" id="IPR008983">
    <property type="entry name" value="Tumour_necrosis_fac-like_dom"/>
</dbReference>
<organism evidence="3 4">
    <name type="scientific">Mya arenaria</name>
    <name type="common">Soft-shell clam</name>
    <dbReference type="NCBI Taxonomy" id="6604"/>
    <lineage>
        <taxon>Eukaryota</taxon>
        <taxon>Metazoa</taxon>
        <taxon>Spiralia</taxon>
        <taxon>Lophotrochozoa</taxon>
        <taxon>Mollusca</taxon>
        <taxon>Bivalvia</taxon>
        <taxon>Autobranchia</taxon>
        <taxon>Heteroconchia</taxon>
        <taxon>Euheterodonta</taxon>
        <taxon>Imparidentia</taxon>
        <taxon>Neoheterodontei</taxon>
        <taxon>Myida</taxon>
        <taxon>Myoidea</taxon>
        <taxon>Myidae</taxon>
        <taxon>Mya</taxon>
    </lineage>
</organism>
<dbReference type="SUPFAM" id="SSF49842">
    <property type="entry name" value="TNF-like"/>
    <property type="match status" value="1"/>
</dbReference>
<dbReference type="PROSITE" id="PS50049">
    <property type="entry name" value="THD_2"/>
    <property type="match status" value="1"/>
</dbReference>
<dbReference type="Proteomes" id="UP001164746">
    <property type="component" value="Chromosome 15"/>
</dbReference>
<keyword evidence="4" id="KW-1185">Reference proteome</keyword>
<evidence type="ECO:0000313" key="4">
    <source>
        <dbReference type="Proteomes" id="UP001164746"/>
    </source>
</evidence>
<dbReference type="EMBL" id="CP111026">
    <property type="protein sequence ID" value="WAR27696.1"/>
    <property type="molecule type" value="Genomic_DNA"/>
</dbReference>
<dbReference type="Pfam" id="PF00229">
    <property type="entry name" value="TNF"/>
    <property type="match status" value="1"/>
</dbReference>
<dbReference type="Gene3D" id="2.60.120.40">
    <property type="match status" value="1"/>
</dbReference>